<comment type="caution">
    <text evidence="12">The sequence shown here is derived from an EMBL/GenBank/DDBJ whole genome shotgun (WGS) entry which is preliminary data.</text>
</comment>
<dbReference type="GO" id="GO:0008380">
    <property type="term" value="P:RNA splicing"/>
    <property type="evidence" value="ECO:0007669"/>
    <property type="project" value="UniProtKB-KW"/>
</dbReference>
<proteinExistence type="inferred from homology"/>
<feature type="compositionally biased region" description="Basic and acidic residues" evidence="11">
    <location>
        <begin position="67"/>
        <end position="88"/>
    </location>
</feature>
<dbReference type="AlphaFoldDB" id="A0A835D2K8"/>
<evidence type="ECO:0000256" key="9">
    <source>
        <dbReference type="ARBA" id="ARBA00035304"/>
    </source>
</evidence>
<keyword evidence="4" id="KW-0963">Cytoplasm</keyword>
<evidence type="ECO:0000256" key="8">
    <source>
        <dbReference type="ARBA" id="ARBA00023242"/>
    </source>
</evidence>
<gene>
    <name evidence="12" type="ORF">HHK36_029408</name>
</gene>
<comment type="similarity">
    <text evidence="3">Belongs to the TSSC4 family.</text>
</comment>
<keyword evidence="7" id="KW-0508">mRNA splicing</keyword>
<comment type="function">
    <text evidence="10">Protein associated with the U5 snRNP, during its maturation and its post-splicing recycling and which is required for spliceosomal tri-snRNP complex assembly in the nucleus. Has a molecular sequestering activity and transiently hinders SNRNP200 binding sites for constitutive splicing factors that intervene later during the assembly of the spliceosome and splicing. Together with its molecular sequestering activity, may also function as a molecular adapter and placeholder, coordinating the assembly of the U5 snRNP and its association with the U4/U6 di-snRNP.</text>
</comment>
<dbReference type="Proteomes" id="UP000655225">
    <property type="component" value="Unassembled WGS sequence"/>
</dbReference>
<dbReference type="GO" id="GO:0005681">
    <property type="term" value="C:spliceosomal complex"/>
    <property type="evidence" value="ECO:0007669"/>
    <property type="project" value="UniProtKB-KW"/>
</dbReference>
<dbReference type="PANTHER" id="PTHR13445:SF3">
    <property type="entry name" value="U5 SMALL NUCLEAR RIBONUCLEOPROTEIN TSSC4"/>
    <property type="match status" value="1"/>
</dbReference>
<dbReference type="GO" id="GO:0005737">
    <property type="term" value="C:cytoplasm"/>
    <property type="evidence" value="ECO:0007669"/>
    <property type="project" value="UniProtKB-SubCell"/>
</dbReference>
<keyword evidence="5" id="KW-0507">mRNA processing</keyword>
<evidence type="ECO:0000256" key="4">
    <source>
        <dbReference type="ARBA" id="ARBA00022490"/>
    </source>
</evidence>
<evidence type="ECO:0000256" key="7">
    <source>
        <dbReference type="ARBA" id="ARBA00023187"/>
    </source>
</evidence>
<keyword evidence="6" id="KW-0747">Spliceosome</keyword>
<dbReference type="OrthoDB" id="1906282at2759"/>
<evidence type="ECO:0000256" key="11">
    <source>
        <dbReference type="SAM" id="MobiDB-lite"/>
    </source>
</evidence>
<evidence type="ECO:0000256" key="2">
    <source>
        <dbReference type="ARBA" id="ARBA00004496"/>
    </source>
</evidence>
<name>A0A835D2K8_TETSI</name>
<feature type="compositionally biased region" description="Acidic residues" evidence="11">
    <location>
        <begin position="255"/>
        <end position="264"/>
    </location>
</feature>
<dbReference type="EMBL" id="JABCRI010000023">
    <property type="protein sequence ID" value="KAF8378073.1"/>
    <property type="molecule type" value="Genomic_DNA"/>
</dbReference>
<evidence type="ECO:0000313" key="12">
    <source>
        <dbReference type="EMBL" id="KAF8378073.1"/>
    </source>
</evidence>
<evidence type="ECO:0000256" key="10">
    <source>
        <dbReference type="ARBA" id="ARBA00045970"/>
    </source>
</evidence>
<accession>A0A835D2K8</accession>
<keyword evidence="13" id="KW-1185">Reference proteome</keyword>
<dbReference type="GO" id="GO:0006397">
    <property type="term" value="P:mRNA processing"/>
    <property type="evidence" value="ECO:0007669"/>
    <property type="project" value="UniProtKB-KW"/>
</dbReference>
<evidence type="ECO:0000256" key="3">
    <source>
        <dbReference type="ARBA" id="ARBA00010362"/>
    </source>
</evidence>
<feature type="region of interest" description="Disordered" evidence="11">
    <location>
        <begin position="333"/>
        <end position="372"/>
    </location>
</feature>
<dbReference type="PANTHER" id="PTHR13445">
    <property type="entry name" value="TUMOR SUPPRESSING SUBTRANSFERABLE CANDIDATE 4 TSSC4"/>
    <property type="match status" value="1"/>
</dbReference>
<evidence type="ECO:0000256" key="6">
    <source>
        <dbReference type="ARBA" id="ARBA00022728"/>
    </source>
</evidence>
<evidence type="ECO:0000256" key="5">
    <source>
        <dbReference type="ARBA" id="ARBA00022664"/>
    </source>
</evidence>
<feature type="region of interest" description="Disordered" evidence="11">
    <location>
        <begin position="39"/>
        <end position="113"/>
    </location>
</feature>
<sequence>MEDSFRVRVDRVFGSLSSSQSASMSSLWSLADDEVQKREWNREKESSDLEETPCSSSFDGFFSNEGKVSEKKSRNFAKEFDDDHQDLHQDDEDETLDRGSSSQSFERGDCDKDEWEIRSSIGRDCTLDNEEEEDEYDKVATGMENAGDRLYMKDVTDYRNNLNTDNACPNSFKDVGRDPRANHLAAIMRLKEDEETAGSFDSLRPSDKTMASVVDPQVKSSKDGGNLKSILKRKKMKTDLKSQKRVRFDPGCKDDCDEESEGDQDISMVTHSLGTTADDGSLVPEDASGVPDYIRNPSKYTRYSFDSSSEDEESNRKAYMDFLHLINRSNTIEVQPEGASSDLPKSVTFTPKKKGSDATTVKSSTELKKNQEDACKVSTRMVGFPAGIAAWEARESEVCAMDEDEPETTTTDRSSSSHKPGRQYRSKVRLGDSVS</sequence>
<evidence type="ECO:0000313" key="13">
    <source>
        <dbReference type="Proteomes" id="UP000655225"/>
    </source>
</evidence>
<dbReference type="OMA" id="MDESFRV"/>
<organism evidence="12 13">
    <name type="scientific">Tetracentron sinense</name>
    <name type="common">Spur-leaf</name>
    <dbReference type="NCBI Taxonomy" id="13715"/>
    <lineage>
        <taxon>Eukaryota</taxon>
        <taxon>Viridiplantae</taxon>
        <taxon>Streptophyta</taxon>
        <taxon>Embryophyta</taxon>
        <taxon>Tracheophyta</taxon>
        <taxon>Spermatophyta</taxon>
        <taxon>Magnoliopsida</taxon>
        <taxon>Trochodendrales</taxon>
        <taxon>Trochodendraceae</taxon>
        <taxon>Tetracentron</taxon>
    </lineage>
</organism>
<feature type="region of interest" description="Disordered" evidence="11">
    <location>
        <begin position="397"/>
        <end position="435"/>
    </location>
</feature>
<dbReference type="Pfam" id="PF15264">
    <property type="entry name" value="TSSC4"/>
    <property type="match status" value="1"/>
</dbReference>
<dbReference type="InterPro" id="IPR029338">
    <property type="entry name" value="TSSC4"/>
</dbReference>
<feature type="region of interest" description="Disordered" evidence="11">
    <location>
        <begin position="194"/>
        <end position="314"/>
    </location>
</feature>
<reference evidence="12 13" key="1">
    <citation type="submission" date="2020-04" db="EMBL/GenBank/DDBJ databases">
        <title>Plant Genome Project.</title>
        <authorList>
            <person name="Zhang R.-G."/>
        </authorList>
    </citation>
    <scope>NUCLEOTIDE SEQUENCE [LARGE SCALE GENOMIC DNA]</scope>
    <source>
        <strain evidence="12">YNK0</strain>
        <tissue evidence="12">Leaf</tissue>
    </source>
</reference>
<feature type="compositionally biased region" description="Basic residues" evidence="11">
    <location>
        <begin position="419"/>
        <end position="428"/>
    </location>
</feature>
<protein>
    <recommendedName>
        <fullName evidence="9">U5 small nuclear ribonucleoprotein TSSC4</fullName>
    </recommendedName>
</protein>
<comment type="subcellular location">
    <subcellularLocation>
        <location evidence="2">Cytoplasm</location>
    </subcellularLocation>
    <subcellularLocation>
        <location evidence="1">Nucleus</location>
    </subcellularLocation>
</comment>
<keyword evidence="8" id="KW-0539">Nucleus</keyword>
<feature type="compositionally biased region" description="Basic and acidic residues" evidence="11">
    <location>
        <begin position="237"/>
        <end position="254"/>
    </location>
</feature>
<evidence type="ECO:0000256" key="1">
    <source>
        <dbReference type="ARBA" id="ARBA00004123"/>
    </source>
</evidence>